<evidence type="ECO:0000259" key="6">
    <source>
        <dbReference type="PROSITE" id="PS50045"/>
    </source>
</evidence>
<evidence type="ECO:0000256" key="1">
    <source>
        <dbReference type="ARBA" id="ARBA00022490"/>
    </source>
</evidence>
<dbReference type="GO" id="GO:0005737">
    <property type="term" value="C:cytoplasm"/>
    <property type="evidence" value="ECO:0007669"/>
    <property type="project" value="InterPro"/>
</dbReference>
<feature type="domain" description="CheB-type methylesterase" evidence="8">
    <location>
        <begin position="1"/>
        <end position="168"/>
    </location>
</feature>
<dbReference type="PANTHER" id="PTHR42872">
    <property type="entry name" value="PROTEIN-GLUTAMATE METHYLESTERASE/PROTEIN-GLUTAMINE GLUTAMINASE"/>
    <property type="match status" value="1"/>
</dbReference>
<evidence type="ECO:0000256" key="2">
    <source>
        <dbReference type="ARBA" id="ARBA00022801"/>
    </source>
</evidence>
<keyword evidence="1" id="KW-0963">Cytoplasm</keyword>
<dbReference type="Pfam" id="PF00072">
    <property type="entry name" value="Response_reg"/>
    <property type="match status" value="1"/>
</dbReference>
<dbReference type="EnsemblMetazoa" id="ACOM040932-RA">
    <property type="protein sequence ID" value="ACOM040932-PA.1"/>
    <property type="gene ID" value="ACOM040932"/>
</dbReference>
<sequence length="359" mass="38462">LARQTVIVVGSSTGGTEALRVLLSALPPSMPPILVTQHMPELFTKSFAARLDSLCQLQVKEAEDGERLQAGTVYIAPGHSHLLLKSAPTIGYATSLHQGPPVNRHRPSVDVLFRSAANLAGKNCIGVILTGMGRDGAQGMLELKEAGAYNIAQDEASCVVFGMPKEAIALQEPARDDADLREAIVDTLSLAGYPTLEAGDGSAALVQLKKTPVGLIISDAQMAPMDGYSLFEEVKIRYPGVPFILMTAYGIIERAIELLRAGATHYLLKPFEPASLIAEVEKHILRLPDNERDETIAESPQMRQLLALASRVASSDASVMITGPSGAGKEVLARYIHRHSRRHEGAFVAVNCAPIPDNH</sequence>
<protein>
    <recommendedName>
        <fullName evidence="3">protein-glutamate methylesterase</fullName>
        <ecNumber evidence="3">3.1.1.61</ecNumber>
    </recommendedName>
</protein>
<dbReference type="SUPFAM" id="SSF52738">
    <property type="entry name" value="Methylesterase CheB, C-terminal domain"/>
    <property type="match status" value="1"/>
</dbReference>
<comment type="catalytic activity">
    <reaction evidence="4">
        <text>[protein]-L-glutamate 5-O-methyl ester + H2O = L-glutamyl-[protein] + methanol + H(+)</text>
        <dbReference type="Rhea" id="RHEA:23236"/>
        <dbReference type="Rhea" id="RHEA-COMP:10208"/>
        <dbReference type="Rhea" id="RHEA-COMP:10311"/>
        <dbReference type="ChEBI" id="CHEBI:15377"/>
        <dbReference type="ChEBI" id="CHEBI:15378"/>
        <dbReference type="ChEBI" id="CHEBI:17790"/>
        <dbReference type="ChEBI" id="CHEBI:29973"/>
        <dbReference type="ChEBI" id="CHEBI:82795"/>
        <dbReference type="EC" id="3.1.1.61"/>
    </reaction>
</comment>
<dbReference type="PANTHER" id="PTHR42872:SF6">
    <property type="entry name" value="PROTEIN-GLUTAMATE METHYLESTERASE_PROTEIN-GLUTAMINE GLUTAMINASE"/>
    <property type="match status" value="1"/>
</dbReference>
<organism evidence="9">
    <name type="scientific">Anopheles coluzzii</name>
    <name type="common">African malaria mosquito</name>
    <dbReference type="NCBI Taxonomy" id="1518534"/>
    <lineage>
        <taxon>Eukaryota</taxon>
        <taxon>Metazoa</taxon>
        <taxon>Ecdysozoa</taxon>
        <taxon>Arthropoda</taxon>
        <taxon>Hexapoda</taxon>
        <taxon>Insecta</taxon>
        <taxon>Pterygota</taxon>
        <taxon>Neoptera</taxon>
        <taxon>Endopterygota</taxon>
        <taxon>Diptera</taxon>
        <taxon>Nematocera</taxon>
        <taxon>Culicoidea</taxon>
        <taxon>Culicidae</taxon>
        <taxon>Anophelinae</taxon>
        <taxon>Anopheles</taxon>
    </lineage>
</organism>
<feature type="modified residue" description="4-aspartylphosphate" evidence="5">
    <location>
        <position position="219"/>
    </location>
</feature>
<dbReference type="InterPro" id="IPR002078">
    <property type="entry name" value="Sigma_54_int"/>
</dbReference>
<dbReference type="AlphaFoldDB" id="A0A8W7Q263"/>
<keyword evidence="2" id="KW-0378">Hydrolase</keyword>
<evidence type="ECO:0000259" key="7">
    <source>
        <dbReference type="PROSITE" id="PS50110"/>
    </source>
</evidence>
<dbReference type="GO" id="GO:0008984">
    <property type="term" value="F:protein-glutamate methylesterase activity"/>
    <property type="evidence" value="ECO:0007669"/>
    <property type="project" value="UniProtKB-EC"/>
</dbReference>
<dbReference type="InterPro" id="IPR001789">
    <property type="entry name" value="Sig_transdc_resp-reg_receiver"/>
</dbReference>
<dbReference type="Pfam" id="PF00158">
    <property type="entry name" value="Sigma54_activat"/>
    <property type="match status" value="1"/>
</dbReference>
<evidence type="ECO:0000256" key="5">
    <source>
        <dbReference type="PROSITE-ProRule" id="PRU00169"/>
    </source>
</evidence>
<dbReference type="InterPro" id="IPR035909">
    <property type="entry name" value="CheB_C"/>
</dbReference>
<dbReference type="SMART" id="SM00448">
    <property type="entry name" value="REC"/>
    <property type="match status" value="1"/>
</dbReference>
<dbReference type="Gene3D" id="3.40.50.180">
    <property type="entry name" value="Methylesterase CheB, C-terminal domain"/>
    <property type="match status" value="1"/>
</dbReference>
<dbReference type="PROSITE" id="PS50110">
    <property type="entry name" value="RESPONSE_REGULATORY"/>
    <property type="match status" value="1"/>
</dbReference>
<reference evidence="9" key="1">
    <citation type="submission" date="2022-08" db="UniProtKB">
        <authorList>
            <consortium name="EnsemblMetazoa"/>
        </authorList>
    </citation>
    <scope>IDENTIFICATION</scope>
</reference>
<evidence type="ECO:0000259" key="8">
    <source>
        <dbReference type="PROSITE" id="PS50122"/>
    </source>
</evidence>
<evidence type="ECO:0000256" key="3">
    <source>
        <dbReference type="ARBA" id="ARBA00039140"/>
    </source>
</evidence>
<proteinExistence type="predicted"/>
<dbReference type="EC" id="3.1.1.61" evidence="3"/>
<dbReference type="GO" id="GO:0005524">
    <property type="term" value="F:ATP binding"/>
    <property type="evidence" value="ECO:0007669"/>
    <property type="project" value="InterPro"/>
</dbReference>
<dbReference type="GO" id="GO:0000156">
    <property type="term" value="F:phosphorelay response regulator activity"/>
    <property type="evidence" value="ECO:0007669"/>
    <property type="project" value="InterPro"/>
</dbReference>
<evidence type="ECO:0000256" key="4">
    <source>
        <dbReference type="ARBA" id="ARBA00048267"/>
    </source>
</evidence>
<dbReference type="InterPro" id="IPR011006">
    <property type="entry name" value="CheY-like_superfamily"/>
</dbReference>
<accession>A0A8W7Q263</accession>
<dbReference type="CDD" id="cd00009">
    <property type="entry name" value="AAA"/>
    <property type="match status" value="1"/>
</dbReference>
<dbReference type="SUPFAM" id="SSF52172">
    <property type="entry name" value="CheY-like"/>
    <property type="match status" value="1"/>
</dbReference>
<evidence type="ECO:0000313" key="9">
    <source>
        <dbReference type="EnsemblMetazoa" id="ACOM040932-PA.1"/>
    </source>
</evidence>
<name>A0A8W7Q263_ANOCL</name>
<keyword evidence="5" id="KW-0597">Phosphoprotein</keyword>
<dbReference type="GO" id="GO:0006935">
    <property type="term" value="P:chemotaxis"/>
    <property type="evidence" value="ECO:0007669"/>
    <property type="project" value="InterPro"/>
</dbReference>
<dbReference type="Pfam" id="PF01339">
    <property type="entry name" value="CheB_methylest"/>
    <property type="match status" value="1"/>
</dbReference>
<dbReference type="Gene3D" id="3.40.50.2300">
    <property type="match status" value="1"/>
</dbReference>
<dbReference type="InterPro" id="IPR000673">
    <property type="entry name" value="Sig_transdc_resp-reg_Me-estase"/>
</dbReference>
<feature type="domain" description="Response regulatory" evidence="7">
    <location>
        <begin position="170"/>
        <end position="284"/>
    </location>
</feature>
<dbReference type="GO" id="GO:0006355">
    <property type="term" value="P:regulation of DNA-templated transcription"/>
    <property type="evidence" value="ECO:0007669"/>
    <property type="project" value="InterPro"/>
</dbReference>
<feature type="domain" description="Sigma-54 factor interaction" evidence="6">
    <location>
        <begin position="295"/>
        <end position="359"/>
    </location>
</feature>
<dbReference type="Proteomes" id="UP000075882">
    <property type="component" value="Unassembled WGS sequence"/>
</dbReference>
<dbReference type="PROSITE" id="PS50045">
    <property type="entry name" value="SIGMA54_INTERACT_4"/>
    <property type="match status" value="1"/>
</dbReference>
<dbReference type="PROSITE" id="PS50122">
    <property type="entry name" value="CHEB"/>
    <property type="match status" value="1"/>
</dbReference>
<dbReference type="CDD" id="cd16432">
    <property type="entry name" value="CheB_Rec"/>
    <property type="match status" value="1"/>
</dbReference>